<evidence type="ECO:0000313" key="3">
    <source>
        <dbReference type="Proteomes" id="UP001445472"/>
    </source>
</evidence>
<name>A0ABV1V023_9ACTN</name>
<evidence type="ECO:0008006" key="4">
    <source>
        <dbReference type="Google" id="ProtNLM"/>
    </source>
</evidence>
<feature type="region of interest" description="Disordered" evidence="1">
    <location>
        <begin position="367"/>
        <end position="488"/>
    </location>
</feature>
<evidence type="ECO:0000313" key="2">
    <source>
        <dbReference type="EMBL" id="MER6616399.1"/>
    </source>
</evidence>
<evidence type="ECO:0000256" key="1">
    <source>
        <dbReference type="SAM" id="MobiDB-lite"/>
    </source>
</evidence>
<dbReference type="RefSeq" id="WP_351977775.1">
    <property type="nucleotide sequence ID" value="NZ_JBEPBX010000023.1"/>
</dbReference>
<gene>
    <name evidence="2" type="ORF">ABT276_24090</name>
</gene>
<protein>
    <recommendedName>
        <fullName evidence="4">AAA family ATPase</fullName>
    </recommendedName>
</protein>
<feature type="region of interest" description="Disordered" evidence="1">
    <location>
        <begin position="1"/>
        <end position="24"/>
    </location>
</feature>
<feature type="compositionally biased region" description="Acidic residues" evidence="1">
    <location>
        <begin position="453"/>
        <end position="464"/>
    </location>
</feature>
<accession>A0ABV1V023</accession>
<comment type="caution">
    <text evidence="2">The sequence shown here is derived from an EMBL/GenBank/DDBJ whole genome shotgun (WGS) entry which is preliminary data.</text>
</comment>
<feature type="compositionally biased region" description="Pro residues" evidence="1">
    <location>
        <begin position="436"/>
        <end position="452"/>
    </location>
</feature>
<feature type="region of interest" description="Disordered" evidence="1">
    <location>
        <begin position="277"/>
        <end position="304"/>
    </location>
</feature>
<reference evidence="2 3" key="1">
    <citation type="submission" date="2024-06" db="EMBL/GenBank/DDBJ databases">
        <title>The Natural Products Discovery Center: Release of the First 8490 Sequenced Strains for Exploring Actinobacteria Biosynthetic Diversity.</title>
        <authorList>
            <person name="Kalkreuter E."/>
            <person name="Kautsar S.A."/>
            <person name="Yang D."/>
            <person name="Bader C.D."/>
            <person name="Teijaro C.N."/>
            <person name="Fluegel L."/>
            <person name="Davis C.M."/>
            <person name="Simpson J.R."/>
            <person name="Lauterbach L."/>
            <person name="Steele A.D."/>
            <person name="Gui C."/>
            <person name="Meng S."/>
            <person name="Li G."/>
            <person name="Viehrig K."/>
            <person name="Ye F."/>
            <person name="Su P."/>
            <person name="Kiefer A.F."/>
            <person name="Nichols A."/>
            <person name="Cepeda A.J."/>
            <person name="Yan W."/>
            <person name="Fan B."/>
            <person name="Jiang Y."/>
            <person name="Adhikari A."/>
            <person name="Zheng C.-J."/>
            <person name="Schuster L."/>
            <person name="Cowan T.M."/>
            <person name="Smanski M.J."/>
            <person name="Chevrette M.G."/>
            <person name="De Carvalho L.P.S."/>
            <person name="Shen B."/>
        </authorList>
    </citation>
    <scope>NUCLEOTIDE SEQUENCE [LARGE SCALE GENOMIC DNA]</scope>
    <source>
        <strain evidence="2 3">NPDC000837</strain>
    </source>
</reference>
<sequence>MPGITTPQRERRFREPTGLPNPPMILLAGPEKSGKSRAAAEGTSSDLIGMTYWIEIGGSEGTADYYGRLPGARYKIVEHNGTYQDILDAVRCAVAQPPAVEGKRNMIVIDNVSVLWDMLSDEQALYARWRAERKAQENRRRGPNPDLPVTVDPDLWNRAKDRWGEVLWHLRRHSGPTLLLARQEVVTAFENDKPTRDKTRKIKAEKNLPAAVDAIVELHALGEAYLTGVRTLHWDVTPGQSERFENFSIDTLLRRLGFHEAAPTRQVTETRPEAYLDEQQAKQQQPPQQPQHGQQQRPHENELTGPKAAALIKKALEDPTDPEAALQGIREEWGIRTLAQIPTESRLGKMSADALITRSLAYIKAQAEKRQQTSGDQQGQQNGADTGPGQDEPTTTGTPSAVVEQDQAREHPKEQPQQHAPDQAPTEQEPPAEGAAPPPPDPQAQEPPPPGESPEETSAAEEPQDVPAARPSAAPQTRKSKGEALAMKALHAEADVQAKIKMMTKGEHLEPISAEGDPQMTVLRDFLLAHRPGIIAQLEEEGHTELAESYRSAPVVDPQIRAKFAAYFEAAPAGPK</sequence>
<feature type="compositionally biased region" description="Basic and acidic residues" evidence="1">
    <location>
        <begin position="406"/>
        <end position="416"/>
    </location>
</feature>
<feature type="compositionally biased region" description="Low complexity" evidence="1">
    <location>
        <begin position="420"/>
        <end position="435"/>
    </location>
</feature>
<dbReference type="Proteomes" id="UP001445472">
    <property type="component" value="Unassembled WGS sequence"/>
</dbReference>
<keyword evidence="3" id="KW-1185">Reference proteome</keyword>
<feature type="compositionally biased region" description="Low complexity" evidence="1">
    <location>
        <begin position="281"/>
        <end position="296"/>
    </location>
</feature>
<feature type="compositionally biased region" description="Low complexity" evidence="1">
    <location>
        <begin position="372"/>
        <end position="383"/>
    </location>
</feature>
<organism evidence="2 3">
    <name type="scientific">Streptomyces xantholiticus</name>
    <dbReference type="NCBI Taxonomy" id="68285"/>
    <lineage>
        <taxon>Bacteria</taxon>
        <taxon>Bacillati</taxon>
        <taxon>Actinomycetota</taxon>
        <taxon>Actinomycetes</taxon>
        <taxon>Kitasatosporales</taxon>
        <taxon>Streptomycetaceae</taxon>
        <taxon>Streptomyces</taxon>
    </lineage>
</organism>
<proteinExistence type="predicted"/>
<dbReference type="EMBL" id="JBEPBX010000023">
    <property type="protein sequence ID" value="MER6616399.1"/>
    <property type="molecule type" value="Genomic_DNA"/>
</dbReference>